<organism evidence="7 8">
    <name type="scientific">Acetanaerobacterium elongatum</name>
    <dbReference type="NCBI Taxonomy" id="258515"/>
    <lineage>
        <taxon>Bacteria</taxon>
        <taxon>Bacillati</taxon>
        <taxon>Bacillota</taxon>
        <taxon>Clostridia</taxon>
        <taxon>Eubacteriales</taxon>
        <taxon>Oscillospiraceae</taxon>
        <taxon>Acetanaerobacterium</taxon>
    </lineage>
</organism>
<name>A0A1H0C2L1_9FIRM</name>
<accession>A0A1H0C2L1</accession>
<gene>
    <name evidence="7" type="ORF">SAMN05192585_12151</name>
</gene>
<dbReference type="InterPro" id="IPR036890">
    <property type="entry name" value="HATPase_C_sf"/>
</dbReference>
<comment type="catalytic activity">
    <reaction evidence="1">
        <text>ATP + protein L-histidine = ADP + protein N-phospho-L-histidine.</text>
        <dbReference type="EC" id="2.7.13.3"/>
    </reaction>
</comment>
<dbReference type="SMART" id="SM00387">
    <property type="entry name" value="HATPase_c"/>
    <property type="match status" value="1"/>
</dbReference>
<dbReference type="EMBL" id="FNID01000021">
    <property type="protein sequence ID" value="SDN52103.1"/>
    <property type="molecule type" value="Genomic_DNA"/>
</dbReference>
<dbReference type="CDD" id="cd00075">
    <property type="entry name" value="HATPase"/>
    <property type="match status" value="1"/>
</dbReference>
<reference evidence="7 8" key="1">
    <citation type="submission" date="2016-10" db="EMBL/GenBank/DDBJ databases">
        <authorList>
            <person name="de Groot N.N."/>
        </authorList>
    </citation>
    <scope>NUCLEOTIDE SEQUENCE [LARGE SCALE GENOMIC DNA]</scope>
    <source>
        <strain evidence="7 8">CGMCC 1.5012</strain>
    </source>
</reference>
<evidence type="ECO:0000313" key="7">
    <source>
        <dbReference type="EMBL" id="SDN52103.1"/>
    </source>
</evidence>
<keyword evidence="8" id="KW-1185">Reference proteome</keyword>
<dbReference type="SUPFAM" id="SSF55874">
    <property type="entry name" value="ATPase domain of HSP90 chaperone/DNA topoisomerase II/histidine kinase"/>
    <property type="match status" value="1"/>
</dbReference>
<dbReference type="EC" id="2.7.13.3" evidence="2"/>
<evidence type="ECO:0000256" key="3">
    <source>
        <dbReference type="ARBA" id="ARBA00022553"/>
    </source>
</evidence>
<dbReference type="PRINTS" id="PR00344">
    <property type="entry name" value="BCTRLSENSOR"/>
</dbReference>
<dbReference type="RefSeq" id="WP_162840383.1">
    <property type="nucleotide sequence ID" value="NZ_FNID01000021.1"/>
</dbReference>
<keyword evidence="4 7" id="KW-0808">Transferase</keyword>
<protein>
    <recommendedName>
        <fullName evidence="2">histidine kinase</fullName>
        <ecNumber evidence="2">2.7.13.3</ecNumber>
    </recommendedName>
</protein>
<dbReference type="PANTHER" id="PTHR43547:SF2">
    <property type="entry name" value="HYBRID SIGNAL TRANSDUCTION HISTIDINE KINASE C"/>
    <property type="match status" value="1"/>
</dbReference>
<dbReference type="STRING" id="258515.SAMN05192585_12151"/>
<evidence type="ECO:0000256" key="1">
    <source>
        <dbReference type="ARBA" id="ARBA00000085"/>
    </source>
</evidence>
<keyword evidence="5" id="KW-0902">Two-component regulatory system</keyword>
<feature type="domain" description="Histidine kinase" evidence="6">
    <location>
        <begin position="124"/>
        <end position="343"/>
    </location>
</feature>
<dbReference type="GO" id="GO:0000155">
    <property type="term" value="F:phosphorelay sensor kinase activity"/>
    <property type="evidence" value="ECO:0007669"/>
    <property type="project" value="TreeGrafter"/>
</dbReference>
<dbReference type="Gene3D" id="3.30.565.10">
    <property type="entry name" value="Histidine kinase-like ATPase, C-terminal domain"/>
    <property type="match status" value="1"/>
</dbReference>
<dbReference type="PANTHER" id="PTHR43547">
    <property type="entry name" value="TWO-COMPONENT HISTIDINE KINASE"/>
    <property type="match status" value="1"/>
</dbReference>
<evidence type="ECO:0000259" key="6">
    <source>
        <dbReference type="PROSITE" id="PS50109"/>
    </source>
</evidence>
<dbReference type="Pfam" id="PF02518">
    <property type="entry name" value="HATPase_c"/>
    <property type="match status" value="1"/>
</dbReference>
<dbReference type="AlphaFoldDB" id="A0A1H0C2L1"/>
<dbReference type="InterPro" id="IPR005467">
    <property type="entry name" value="His_kinase_dom"/>
</dbReference>
<dbReference type="InterPro" id="IPR004358">
    <property type="entry name" value="Sig_transdc_His_kin-like_C"/>
</dbReference>
<proteinExistence type="predicted"/>
<evidence type="ECO:0000256" key="4">
    <source>
        <dbReference type="ARBA" id="ARBA00022777"/>
    </source>
</evidence>
<evidence type="ECO:0000313" key="8">
    <source>
        <dbReference type="Proteomes" id="UP000199182"/>
    </source>
</evidence>
<evidence type="ECO:0000256" key="2">
    <source>
        <dbReference type="ARBA" id="ARBA00012438"/>
    </source>
</evidence>
<sequence length="379" mass="42219">MNDRALLDNAIAFFENLELPTVILNEEFELIWLSDYAAKIYPQFTLKNGFSSVFMPERAAAVKAILLQNKRYAFTSELLPTTNITCTLTPIMKHGEFLFVIASLSQAPKVSPYDNEDVSMAIASFSKNIREPLFYTFSALATISHRFESNEDYTSLSYVNAVYRNCYAILRTVTHLSDYLKDINGLQSFNPRAMVFPSFVRDLYTAAESATRGVGIPLYLNVEDAPHFVVSFDEDRLSMAILNILLNSFLYTKEGNEITMTLKRVGNSAVLVISDKGVGIAQENLSKVFNSLYSADFGNEPLHRIGLGLTLARSIVMQHGGTITIESEEHVGTNVTIRLPVVEDAETPDCFCTAPTGYLKNRFSPIFVELAELSSSLTV</sequence>
<dbReference type="InterPro" id="IPR003594">
    <property type="entry name" value="HATPase_dom"/>
</dbReference>
<keyword evidence="4 7" id="KW-0418">Kinase</keyword>
<dbReference type="Proteomes" id="UP000199182">
    <property type="component" value="Unassembled WGS sequence"/>
</dbReference>
<keyword evidence="3" id="KW-0597">Phosphoprotein</keyword>
<evidence type="ECO:0000256" key="5">
    <source>
        <dbReference type="ARBA" id="ARBA00023012"/>
    </source>
</evidence>
<dbReference type="PROSITE" id="PS50109">
    <property type="entry name" value="HIS_KIN"/>
    <property type="match status" value="1"/>
</dbReference>